<evidence type="ECO:0000259" key="13">
    <source>
        <dbReference type="PROSITE" id="PS50951"/>
    </source>
</evidence>
<dbReference type="EC" id="2.7.11.1" evidence="2"/>
<comment type="catalytic activity">
    <reaction evidence="9">
        <text>L-seryl-[protein] + ATP = O-phospho-L-seryl-[protein] + ADP + H(+)</text>
        <dbReference type="Rhea" id="RHEA:17989"/>
        <dbReference type="Rhea" id="RHEA-COMP:9863"/>
        <dbReference type="Rhea" id="RHEA-COMP:11604"/>
        <dbReference type="ChEBI" id="CHEBI:15378"/>
        <dbReference type="ChEBI" id="CHEBI:29999"/>
        <dbReference type="ChEBI" id="CHEBI:30616"/>
        <dbReference type="ChEBI" id="CHEBI:83421"/>
        <dbReference type="ChEBI" id="CHEBI:456216"/>
        <dbReference type="EC" id="2.7.11.1"/>
    </reaction>
</comment>
<dbReference type="GO" id="GO:0005524">
    <property type="term" value="F:ATP binding"/>
    <property type="evidence" value="ECO:0007669"/>
    <property type="project" value="UniProtKB-UniRule"/>
</dbReference>
<evidence type="ECO:0000256" key="9">
    <source>
        <dbReference type="ARBA" id="ARBA00048679"/>
    </source>
</evidence>
<dbReference type="PANTHER" id="PTHR48012">
    <property type="entry name" value="STERILE20-LIKE KINASE, ISOFORM B-RELATED"/>
    <property type="match status" value="1"/>
</dbReference>
<evidence type="ECO:0000256" key="3">
    <source>
        <dbReference type="ARBA" id="ARBA00022527"/>
    </source>
</evidence>
<evidence type="ECO:0000256" key="8">
    <source>
        <dbReference type="ARBA" id="ARBA00047899"/>
    </source>
</evidence>
<dbReference type="PROSITE" id="PS50951">
    <property type="entry name" value="SARAH"/>
    <property type="match status" value="1"/>
</dbReference>
<dbReference type="AlphaFoldDB" id="A0AAV2NAW1"/>
<evidence type="ECO:0000313" key="15">
    <source>
        <dbReference type="Proteomes" id="UP001497644"/>
    </source>
</evidence>
<keyword evidence="7 10" id="KW-0067">ATP-binding</keyword>
<dbReference type="SUPFAM" id="SSF56112">
    <property type="entry name" value="Protein kinase-like (PK-like)"/>
    <property type="match status" value="1"/>
</dbReference>
<comment type="catalytic activity">
    <reaction evidence="8">
        <text>L-threonyl-[protein] + ATP = O-phospho-L-threonyl-[protein] + ADP + H(+)</text>
        <dbReference type="Rhea" id="RHEA:46608"/>
        <dbReference type="Rhea" id="RHEA-COMP:11060"/>
        <dbReference type="Rhea" id="RHEA-COMP:11605"/>
        <dbReference type="ChEBI" id="CHEBI:15378"/>
        <dbReference type="ChEBI" id="CHEBI:30013"/>
        <dbReference type="ChEBI" id="CHEBI:30616"/>
        <dbReference type="ChEBI" id="CHEBI:61977"/>
        <dbReference type="ChEBI" id="CHEBI:456216"/>
        <dbReference type="EC" id="2.7.11.1"/>
    </reaction>
</comment>
<dbReference type="PROSITE" id="PS50011">
    <property type="entry name" value="PROTEIN_KINASE_DOM"/>
    <property type="match status" value="1"/>
</dbReference>
<accession>A0AAV2NAW1</accession>
<evidence type="ECO:0000256" key="2">
    <source>
        <dbReference type="ARBA" id="ARBA00012513"/>
    </source>
</evidence>
<dbReference type="EMBL" id="OZ034835">
    <property type="protein sequence ID" value="CAL1677015.1"/>
    <property type="molecule type" value="Genomic_DNA"/>
</dbReference>
<feature type="binding site" evidence="10">
    <location>
        <position position="78"/>
    </location>
    <ligand>
        <name>ATP</name>
        <dbReference type="ChEBI" id="CHEBI:30616"/>
    </ligand>
</feature>
<dbReference type="InterPro" id="IPR000719">
    <property type="entry name" value="Prot_kinase_dom"/>
</dbReference>
<evidence type="ECO:0000256" key="1">
    <source>
        <dbReference type="ARBA" id="ARBA00008874"/>
    </source>
</evidence>
<dbReference type="GO" id="GO:0007165">
    <property type="term" value="P:signal transduction"/>
    <property type="evidence" value="ECO:0007669"/>
    <property type="project" value="InterPro"/>
</dbReference>
<feature type="region of interest" description="Disordered" evidence="11">
    <location>
        <begin position="334"/>
        <end position="370"/>
    </location>
</feature>
<evidence type="ECO:0000313" key="14">
    <source>
        <dbReference type="EMBL" id="CAL1677015.1"/>
    </source>
</evidence>
<dbReference type="FunFam" id="1.10.510.10:FF:000075">
    <property type="entry name" value="Serine/threonine-protein kinase 3"/>
    <property type="match status" value="1"/>
</dbReference>
<sequence length="555" mass="63106">MLLPSSINNPRVLLFKISTRSDIDAKMSSKSELKKLSEESLTRQPEEVFDIICKLGEGSYGSVYKALHKESGQVLAIKQVPVDTDLQEIIKEISIMQQCDSPYVVKYYGSYFKNTDLWIVMEYCGAGSVSDIMRLRKKTLQEDEIATILSDTLKGLEYLHLRRKIHRDIKAGNILLNNEGHAKLADFGVAGQLTDTMAKRNTVIGTPFWMAPEVIQEIGYDCVADIWSLGITALEMAEGKPPYGDIHPMRAIFMIPTKPPPSFREPDQWSPEFIDFVSGCLVKNPEERAIASELLQHEFIGNAKQPSILSQMIAEAHEIREKQSAHRAHVINNVAIKSQNQTEDSDEDDCSGTMKPLPEDSRTLVPSHDLPDTGTLVSAMLDLGTMVINSDTDTEATMKRHNTGSVESGKKYRPLFLDHFDKKEAPEIVKGNGQMLGAQNSENANRLELQSPTESQRFQSHLQLQLQNQISHPVLEQPHNNISKFQNVFSERDFEFRNNHLLQLKFLSYEELQQRMASLDAEMEREIDELRKRYQTKRQPILDAMDTKRKRQQNF</sequence>
<dbReference type="Gene3D" id="1.10.287.4270">
    <property type="match status" value="1"/>
</dbReference>
<dbReference type="Pfam" id="PF00069">
    <property type="entry name" value="Pkinase"/>
    <property type="match status" value="1"/>
</dbReference>
<protein>
    <recommendedName>
        <fullName evidence="2">non-specific serine/threonine protein kinase</fullName>
        <ecNumber evidence="2">2.7.11.1</ecNumber>
    </recommendedName>
</protein>
<dbReference type="SMART" id="SM00220">
    <property type="entry name" value="S_TKc"/>
    <property type="match status" value="1"/>
</dbReference>
<dbReference type="InterPro" id="IPR024205">
    <property type="entry name" value="Mst1_2_SARAH_domain"/>
</dbReference>
<keyword evidence="6" id="KW-0418">Kinase</keyword>
<feature type="domain" description="Protein kinase" evidence="12">
    <location>
        <begin position="49"/>
        <end position="300"/>
    </location>
</feature>
<name>A0AAV2NAW1_9HYME</name>
<dbReference type="InterPro" id="IPR050629">
    <property type="entry name" value="STE20/SPS1-PAK"/>
</dbReference>
<keyword evidence="3" id="KW-0723">Serine/threonine-protein kinase</keyword>
<dbReference type="Gene3D" id="1.10.510.10">
    <property type="entry name" value="Transferase(Phosphotransferase) domain 1"/>
    <property type="match status" value="1"/>
</dbReference>
<dbReference type="FunFam" id="3.30.200.20:FF:000040">
    <property type="entry name" value="Dual specificity mitogen-activated protein kinase kinase"/>
    <property type="match status" value="1"/>
</dbReference>
<dbReference type="CDD" id="cd06612">
    <property type="entry name" value="STKc_MST1_2"/>
    <property type="match status" value="1"/>
</dbReference>
<dbReference type="Pfam" id="PF11629">
    <property type="entry name" value="Mst1_SARAH"/>
    <property type="match status" value="1"/>
</dbReference>
<organism evidence="14 15">
    <name type="scientific">Lasius platythorax</name>
    <dbReference type="NCBI Taxonomy" id="488582"/>
    <lineage>
        <taxon>Eukaryota</taxon>
        <taxon>Metazoa</taxon>
        <taxon>Ecdysozoa</taxon>
        <taxon>Arthropoda</taxon>
        <taxon>Hexapoda</taxon>
        <taxon>Insecta</taxon>
        <taxon>Pterygota</taxon>
        <taxon>Neoptera</taxon>
        <taxon>Endopterygota</taxon>
        <taxon>Hymenoptera</taxon>
        <taxon>Apocrita</taxon>
        <taxon>Aculeata</taxon>
        <taxon>Formicoidea</taxon>
        <taxon>Formicidae</taxon>
        <taxon>Formicinae</taxon>
        <taxon>Lasius</taxon>
        <taxon>Lasius</taxon>
    </lineage>
</organism>
<dbReference type="CDD" id="cd21889">
    <property type="entry name" value="SARAH_Hpo"/>
    <property type="match status" value="1"/>
</dbReference>
<dbReference type="GO" id="GO:0016477">
    <property type="term" value="P:cell migration"/>
    <property type="evidence" value="ECO:0007669"/>
    <property type="project" value="UniProtKB-ARBA"/>
</dbReference>
<dbReference type="GO" id="GO:0004674">
    <property type="term" value="F:protein serine/threonine kinase activity"/>
    <property type="evidence" value="ECO:0007669"/>
    <property type="project" value="UniProtKB-KW"/>
</dbReference>
<dbReference type="InterPro" id="IPR017441">
    <property type="entry name" value="Protein_kinase_ATP_BS"/>
</dbReference>
<dbReference type="InterPro" id="IPR011524">
    <property type="entry name" value="SARAH_dom"/>
</dbReference>
<dbReference type="GO" id="GO:0030707">
    <property type="term" value="P:follicle cell of egg chamber development"/>
    <property type="evidence" value="ECO:0007669"/>
    <property type="project" value="UniProtKB-ARBA"/>
</dbReference>
<dbReference type="GO" id="GO:0010508">
    <property type="term" value="P:positive regulation of autophagy"/>
    <property type="evidence" value="ECO:0007669"/>
    <property type="project" value="UniProtKB-ARBA"/>
</dbReference>
<keyword evidence="4" id="KW-0808">Transferase</keyword>
<keyword evidence="15" id="KW-1185">Reference proteome</keyword>
<feature type="domain" description="SARAH" evidence="13">
    <location>
        <begin position="501"/>
        <end position="548"/>
    </location>
</feature>
<evidence type="ECO:0000256" key="5">
    <source>
        <dbReference type="ARBA" id="ARBA00022741"/>
    </source>
</evidence>
<dbReference type="PANTHER" id="PTHR48012:SF10">
    <property type="entry name" value="FI20177P1"/>
    <property type="match status" value="1"/>
</dbReference>
<proteinExistence type="inferred from homology"/>
<gene>
    <name evidence="14" type="ORF">LPLAT_LOCUS3100</name>
</gene>
<evidence type="ECO:0000256" key="4">
    <source>
        <dbReference type="ARBA" id="ARBA00022679"/>
    </source>
</evidence>
<reference evidence="14" key="1">
    <citation type="submission" date="2024-04" db="EMBL/GenBank/DDBJ databases">
        <authorList>
            <consortium name="Molecular Ecology Group"/>
        </authorList>
    </citation>
    <scope>NUCLEOTIDE SEQUENCE</scope>
</reference>
<dbReference type="GO" id="GO:0005829">
    <property type="term" value="C:cytosol"/>
    <property type="evidence" value="ECO:0007669"/>
    <property type="project" value="UniProtKB-ARBA"/>
</dbReference>
<dbReference type="Proteomes" id="UP001497644">
    <property type="component" value="Chromosome 12"/>
</dbReference>
<dbReference type="InterPro" id="IPR011009">
    <property type="entry name" value="Kinase-like_dom_sf"/>
</dbReference>
<comment type="similarity">
    <text evidence="1">Belongs to the protein kinase superfamily. STE Ser/Thr protein kinase family. STE20 subfamily.</text>
</comment>
<evidence type="ECO:0000256" key="10">
    <source>
        <dbReference type="PROSITE-ProRule" id="PRU10141"/>
    </source>
</evidence>
<evidence type="ECO:0000256" key="11">
    <source>
        <dbReference type="SAM" id="MobiDB-lite"/>
    </source>
</evidence>
<dbReference type="GO" id="GO:0051239">
    <property type="term" value="P:regulation of multicellular organismal process"/>
    <property type="evidence" value="ECO:0007669"/>
    <property type="project" value="UniProtKB-ARBA"/>
</dbReference>
<evidence type="ECO:0000259" key="12">
    <source>
        <dbReference type="PROSITE" id="PS50011"/>
    </source>
</evidence>
<keyword evidence="5 10" id="KW-0547">Nucleotide-binding</keyword>
<evidence type="ECO:0000256" key="7">
    <source>
        <dbReference type="ARBA" id="ARBA00022840"/>
    </source>
</evidence>
<dbReference type="GO" id="GO:0043068">
    <property type="term" value="P:positive regulation of programmed cell death"/>
    <property type="evidence" value="ECO:0007669"/>
    <property type="project" value="UniProtKB-ARBA"/>
</dbReference>
<dbReference type="PROSITE" id="PS00107">
    <property type="entry name" value="PROTEIN_KINASE_ATP"/>
    <property type="match status" value="1"/>
</dbReference>
<evidence type="ECO:0000256" key="6">
    <source>
        <dbReference type="ARBA" id="ARBA00022777"/>
    </source>
</evidence>